<evidence type="ECO:0000313" key="2">
    <source>
        <dbReference type="EMBL" id="MBB5329516.1"/>
    </source>
</evidence>
<dbReference type="InterPro" id="IPR011050">
    <property type="entry name" value="Pectin_lyase_fold/virulence"/>
</dbReference>
<dbReference type="Pfam" id="PF18676">
    <property type="entry name" value="MBG_2"/>
    <property type="match status" value="1"/>
</dbReference>
<dbReference type="Proteomes" id="UP000535182">
    <property type="component" value="Unassembled WGS sequence"/>
</dbReference>
<dbReference type="Gene3D" id="3.30.160.710">
    <property type="match status" value="1"/>
</dbReference>
<reference evidence="2 3" key="1">
    <citation type="submission" date="2020-08" db="EMBL/GenBank/DDBJ databases">
        <title>Genomic Encyclopedia of Type Strains, Phase IV (KMG-V): Genome sequencing to study the core and pangenomes of soil and plant-associated prokaryotes.</title>
        <authorList>
            <person name="Whitman W."/>
        </authorList>
    </citation>
    <scope>NUCLEOTIDE SEQUENCE [LARGE SCALE GENOMIC DNA]</scope>
    <source>
        <strain evidence="2 3">X5P2</strain>
    </source>
</reference>
<accession>A0A9X0QFK0</accession>
<protein>
    <recommendedName>
        <fullName evidence="1">MBG domain-containing protein</fullName>
    </recommendedName>
</protein>
<dbReference type="SUPFAM" id="SSF51126">
    <property type="entry name" value="Pectin lyase-like"/>
    <property type="match status" value="1"/>
</dbReference>
<dbReference type="RefSeq" id="WP_183978016.1">
    <property type="nucleotide sequence ID" value="NZ_JACHEB010000006.1"/>
</dbReference>
<dbReference type="AlphaFoldDB" id="A0A9X0QFK0"/>
<dbReference type="CDD" id="cd23669">
    <property type="entry name" value="GH55_SacteLam55A-like"/>
    <property type="match status" value="1"/>
</dbReference>
<dbReference type="InterPro" id="IPR041286">
    <property type="entry name" value="MBG_2"/>
</dbReference>
<dbReference type="InterPro" id="IPR012334">
    <property type="entry name" value="Pectin_lyas_fold"/>
</dbReference>
<dbReference type="Gene3D" id="2.160.20.10">
    <property type="entry name" value="Single-stranded right-handed beta-helix, Pectin lyase-like"/>
    <property type="match status" value="1"/>
</dbReference>
<proteinExistence type="predicted"/>
<feature type="domain" description="MBG" evidence="1">
    <location>
        <begin position="613"/>
        <end position="692"/>
    </location>
</feature>
<sequence length="697" mass="73616">MSALLKRIACASVTVITLLGGIRTVTAQVNNSIFGPNVWIIDPTMPISDVNTALNSKAISGTSQFGTARAAVFFMPGSYDVTAKIGFNEAVYGLGTSPRDVTINGYITPNYSGPVSTSMTTVFWRSMANLTFNPGHNDSQNNPPNTLQWGVSQGTSLRRLQINGNLQMDGSALLPGGTICGWASGGFVADIVVTGYMDPCAQQQWYTRNSELGSWDDVLNVWNQGHIDNMVFSGVVGAPPPTFALADPRTVPDNTVLDRTPKSREIPFIYVDRSKNFNVFVPAVRNNSRGTTWSGGGLGYGYSLPISAFFIATPTSTLAEINQALAWGKNLILTPGIYTYSGSINVTRPNTVVLGIGYADLVSQAGTPVITIADVDGVQVGGLLIDATTANADVLLQVGRPSGRRVSHAWNPTTLSDIFVRVGGYVKGTATTSVEVDSNDVILDNLWLWRADHGAGAGWTSNVAAHGLVVNGDNVLASGLAVEHYQQNQVVWNGNGGETIFFQDEAPYDVPSQDAWMNGSARGFSPYSVSQGVKTHKAYGLGIYSNFTSAPVILDSAITVPITRGVTVNNALTYNLSSLAGSGIAHVVNDQGASVGPGGNNTAYLPFYGITPITVRANNAARAFGAENPPFSVSYSGFVNGDTAAVLGGAPALSTTAKTYSLPGLYPIRVGQGTLSVTSNFPYVFNFVSGTLLVRLR</sequence>
<gene>
    <name evidence="2" type="ORF">HDF14_003134</name>
</gene>
<dbReference type="EMBL" id="JACHEB010000006">
    <property type="protein sequence ID" value="MBB5329516.1"/>
    <property type="molecule type" value="Genomic_DNA"/>
</dbReference>
<name>A0A9X0QFK0_9BACT</name>
<dbReference type="InterPro" id="IPR059186">
    <property type="entry name" value="SACTE_4363"/>
</dbReference>
<organism evidence="2 3">
    <name type="scientific">Tunturiibacter gelidiferens</name>
    <dbReference type="NCBI Taxonomy" id="3069689"/>
    <lineage>
        <taxon>Bacteria</taxon>
        <taxon>Pseudomonadati</taxon>
        <taxon>Acidobacteriota</taxon>
        <taxon>Terriglobia</taxon>
        <taxon>Terriglobales</taxon>
        <taxon>Acidobacteriaceae</taxon>
        <taxon>Tunturiibacter</taxon>
    </lineage>
</organism>
<comment type="caution">
    <text evidence="2">The sequence shown here is derived from an EMBL/GenBank/DDBJ whole genome shotgun (WGS) entry which is preliminary data.</text>
</comment>
<evidence type="ECO:0000259" key="1">
    <source>
        <dbReference type="Pfam" id="PF18676"/>
    </source>
</evidence>
<evidence type="ECO:0000313" key="3">
    <source>
        <dbReference type="Proteomes" id="UP000535182"/>
    </source>
</evidence>
<keyword evidence="3" id="KW-1185">Reference proteome</keyword>